<accession>A0ABZ1CBZ7</accession>
<organism evidence="1 2">
    <name type="scientific">Actomonas aquatica</name>
    <dbReference type="NCBI Taxonomy" id="2866162"/>
    <lineage>
        <taxon>Bacteria</taxon>
        <taxon>Pseudomonadati</taxon>
        <taxon>Verrucomicrobiota</taxon>
        <taxon>Opitutia</taxon>
        <taxon>Opitutales</taxon>
        <taxon>Opitutaceae</taxon>
        <taxon>Actomonas</taxon>
    </lineage>
</organism>
<sequence>METPTFEECVGMLRSKDPMTYEDGYQWLQGFLSTHFKDIVVLMQKEQDEDIRSKFVELVGDSKRSEAIPILEAELKSDLMAVRSWAYSSLLYFEDPVAEKIAEEFRAQNPNEDFL</sequence>
<dbReference type="Proteomes" id="UP000738431">
    <property type="component" value="Chromosome"/>
</dbReference>
<dbReference type="RefSeq" id="WP_221031930.1">
    <property type="nucleotide sequence ID" value="NZ_CP139781.1"/>
</dbReference>
<proteinExistence type="predicted"/>
<gene>
    <name evidence="1" type="ORF">K1X11_005430</name>
</gene>
<reference evidence="1 2" key="1">
    <citation type="submission" date="2023-12" db="EMBL/GenBank/DDBJ databases">
        <title>Description of an unclassified Opitutus bacterium of Verrucomicrobiota.</title>
        <authorList>
            <person name="Zhang D.-F."/>
        </authorList>
    </citation>
    <scope>NUCLEOTIDE SEQUENCE [LARGE SCALE GENOMIC DNA]</scope>
    <source>
        <strain evidence="1 2">WL0086</strain>
    </source>
</reference>
<name>A0ABZ1CBZ7_9BACT</name>
<protein>
    <submittedName>
        <fullName evidence="1">HEAT repeat domain-containing protein</fullName>
    </submittedName>
</protein>
<dbReference type="EMBL" id="CP139781">
    <property type="protein sequence ID" value="WRQ88837.1"/>
    <property type="molecule type" value="Genomic_DNA"/>
</dbReference>
<keyword evidence="2" id="KW-1185">Reference proteome</keyword>
<evidence type="ECO:0000313" key="2">
    <source>
        <dbReference type="Proteomes" id="UP000738431"/>
    </source>
</evidence>
<evidence type="ECO:0000313" key="1">
    <source>
        <dbReference type="EMBL" id="WRQ88837.1"/>
    </source>
</evidence>